<dbReference type="AlphaFoldDB" id="A0A8C3J2B2"/>
<keyword evidence="2" id="KW-1185">Reference proteome</keyword>
<evidence type="ECO:0000313" key="2">
    <source>
        <dbReference type="Proteomes" id="UP000694419"/>
    </source>
</evidence>
<dbReference type="Proteomes" id="UP000694419">
    <property type="component" value="Unplaced"/>
</dbReference>
<evidence type="ECO:0000313" key="1">
    <source>
        <dbReference type="Ensembl" id="ENSCPGP00000001315.1"/>
    </source>
</evidence>
<organism evidence="1 2">
    <name type="scientific">Calidris pygmaea</name>
    <name type="common">Spoon-billed sandpiper</name>
    <dbReference type="NCBI Taxonomy" id="425635"/>
    <lineage>
        <taxon>Eukaryota</taxon>
        <taxon>Metazoa</taxon>
        <taxon>Chordata</taxon>
        <taxon>Craniata</taxon>
        <taxon>Vertebrata</taxon>
        <taxon>Euteleostomi</taxon>
        <taxon>Archelosauria</taxon>
        <taxon>Archosauria</taxon>
        <taxon>Dinosauria</taxon>
        <taxon>Saurischia</taxon>
        <taxon>Theropoda</taxon>
        <taxon>Coelurosauria</taxon>
        <taxon>Aves</taxon>
        <taxon>Neognathae</taxon>
        <taxon>Neoaves</taxon>
        <taxon>Charadriiformes</taxon>
        <taxon>Scolopacidae</taxon>
        <taxon>Calidris</taxon>
    </lineage>
</organism>
<protein>
    <submittedName>
        <fullName evidence="1">Uncharacterized protein</fullName>
    </submittedName>
</protein>
<accession>A0A8C3J2B2</accession>
<reference evidence="1" key="2">
    <citation type="submission" date="2025-09" db="UniProtKB">
        <authorList>
            <consortium name="Ensembl"/>
        </authorList>
    </citation>
    <scope>IDENTIFICATION</scope>
</reference>
<dbReference type="Ensembl" id="ENSCPGT00000001464.1">
    <property type="protein sequence ID" value="ENSCPGP00000001315.1"/>
    <property type="gene ID" value="ENSCPGG00000001029.1"/>
</dbReference>
<reference evidence="1" key="1">
    <citation type="submission" date="2025-08" db="UniProtKB">
        <authorList>
            <consortium name="Ensembl"/>
        </authorList>
    </citation>
    <scope>IDENTIFICATION</scope>
</reference>
<sequence>CWLRFTIKSCKHVLFYANLVLQSFCQRPLPILQMGKLRQSRSNMQSITLTGPGYRDRAWIPRQDLDTGTGPGYWDRLTEPGHPHKIWIPGCGPSDRACIPGQGLDTGTGPGYPKKTWIPGQGPADRPGHPHKTWIPAQAMARLTGGGGSVPHGTPVLPHYIHSPAPSTSQDKMPPRLFCSGGRRVRLDGRMDGWG</sequence>
<name>A0A8C3J2B2_9CHAR</name>
<proteinExistence type="predicted"/>